<dbReference type="InterPro" id="IPR017871">
    <property type="entry name" value="ABC_transporter-like_CS"/>
</dbReference>
<evidence type="ECO:0000313" key="5">
    <source>
        <dbReference type="EMBL" id="OBQ57549.1"/>
    </source>
</evidence>
<dbReference type="InterPro" id="IPR003439">
    <property type="entry name" value="ABC_transporter-like_ATP-bd"/>
</dbReference>
<sequence>MNDVILSLRNVKTRFGSRVIHDDVNLDVYKGEIIGVIGGSGSGKTVLLRTILGLNTHAGGKIEIFGKQYHKLNTKEKHKIEQRWGVLFQDGALYSSLNVMENVDVALKEYTKLSSATRNEIAMLKIFLAGLPAESAELMPSELSGGMRKRASLARALAMDPEILFLDEPTAGLDPITANAFDELLKTLQHALGFTVFLVTHDLDTLYTICDRVAVLAEKRIYAVGKLDEVVKNPYPWIQEYFNGPRGRSAKPVPCGEK</sequence>
<comment type="caution">
    <text evidence="5">The sequence shown here is derived from an EMBL/GenBank/DDBJ whole genome shotgun (WGS) entry which is preliminary data.</text>
</comment>
<keyword evidence="6" id="KW-1185">Reference proteome</keyword>
<dbReference type="PROSITE" id="PS00211">
    <property type="entry name" value="ABC_TRANSPORTER_1"/>
    <property type="match status" value="1"/>
</dbReference>
<dbReference type="InterPro" id="IPR003593">
    <property type="entry name" value="AAA+_ATPase"/>
</dbReference>
<dbReference type="PATRIC" id="fig|1560234.3.peg.92"/>
<keyword evidence="1" id="KW-0813">Transport</keyword>
<name>A0A1B7XPV4_9BACT</name>
<dbReference type="PROSITE" id="PS50893">
    <property type="entry name" value="ABC_TRANSPORTER_2"/>
    <property type="match status" value="1"/>
</dbReference>
<dbReference type="AlphaFoldDB" id="A0A1B7XPV4"/>
<dbReference type="SMART" id="SM00382">
    <property type="entry name" value="AAA"/>
    <property type="match status" value="1"/>
</dbReference>
<gene>
    <name evidence="5" type="ORF">SP90_00425</name>
</gene>
<feature type="domain" description="ABC transporter" evidence="4">
    <location>
        <begin position="6"/>
        <end position="243"/>
    </location>
</feature>
<evidence type="ECO:0000259" key="4">
    <source>
        <dbReference type="PROSITE" id="PS50893"/>
    </source>
</evidence>
<keyword evidence="3 5" id="KW-0067">ATP-binding</keyword>
<accession>A0A1B7XPV4</accession>
<dbReference type="Proteomes" id="UP000091979">
    <property type="component" value="Unassembled WGS sequence"/>
</dbReference>
<dbReference type="GO" id="GO:0005524">
    <property type="term" value="F:ATP binding"/>
    <property type="evidence" value="ECO:0007669"/>
    <property type="project" value="UniProtKB-KW"/>
</dbReference>
<dbReference type="InterPro" id="IPR027417">
    <property type="entry name" value="P-loop_NTPase"/>
</dbReference>
<dbReference type="EMBL" id="JXMS01000001">
    <property type="protein sequence ID" value="OBQ57549.1"/>
    <property type="molecule type" value="Genomic_DNA"/>
</dbReference>
<dbReference type="RefSeq" id="WP_066851452.1">
    <property type="nucleotide sequence ID" value="NZ_JXMS01000001.1"/>
</dbReference>
<evidence type="ECO:0000256" key="1">
    <source>
        <dbReference type="ARBA" id="ARBA00022448"/>
    </source>
</evidence>
<organism evidence="5 6">
    <name type="scientific">Halodesulfovibrio spirochaetisodalis</name>
    <dbReference type="NCBI Taxonomy" id="1560234"/>
    <lineage>
        <taxon>Bacteria</taxon>
        <taxon>Pseudomonadati</taxon>
        <taxon>Thermodesulfobacteriota</taxon>
        <taxon>Desulfovibrionia</taxon>
        <taxon>Desulfovibrionales</taxon>
        <taxon>Desulfovibrionaceae</taxon>
        <taxon>Halodesulfovibrio</taxon>
    </lineage>
</organism>
<dbReference type="Pfam" id="PF00005">
    <property type="entry name" value="ABC_tran"/>
    <property type="match status" value="1"/>
</dbReference>
<evidence type="ECO:0000256" key="2">
    <source>
        <dbReference type="ARBA" id="ARBA00022741"/>
    </source>
</evidence>
<proteinExistence type="predicted"/>
<dbReference type="Gene3D" id="3.40.50.300">
    <property type="entry name" value="P-loop containing nucleotide triphosphate hydrolases"/>
    <property type="match status" value="1"/>
</dbReference>
<dbReference type="OrthoDB" id="9809450at2"/>
<protein>
    <submittedName>
        <fullName evidence="5">Iron ABC transporter ATP-binding protein</fullName>
    </submittedName>
</protein>
<dbReference type="PANTHER" id="PTHR43023:SF3">
    <property type="entry name" value="PROTEIN TRIGALACTOSYLDIACYLGLYCEROL 3, CHLOROPLASTIC"/>
    <property type="match status" value="1"/>
</dbReference>
<dbReference type="PANTHER" id="PTHR43023">
    <property type="entry name" value="PROTEIN TRIGALACTOSYLDIACYLGLYCEROL 3, CHLOROPLASTIC"/>
    <property type="match status" value="1"/>
</dbReference>
<evidence type="ECO:0000256" key="3">
    <source>
        <dbReference type="ARBA" id="ARBA00022840"/>
    </source>
</evidence>
<dbReference type="STRING" id="1560234.SP90_00425"/>
<dbReference type="GO" id="GO:0016887">
    <property type="term" value="F:ATP hydrolysis activity"/>
    <property type="evidence" value="ECO:0007669"/>
    <property type="project" value="InterPro"/>
</dbReference>
<evidence type="ECO:0000313" key="6">
    <source>
        <dbReference type="Proteomes" id="UP000091979"/>
    </source>
</evidence>
<reference evidence="5 6" key="1">
    <citation type="submission" date="2015-01" db="EMBL/GenBank/DDBJ databases">
        <title>Desulfovibrio sp. JC271 draft genome sequence.</title>
        <authorList>
            <person name="Shivani Y."/>
            <person name="Subhash Y."/>
            <person name="Sasikala C."/>
            <person name="Ramana C.V."/>
        </authorList>
    </citation>
    <scope>NUCLEOTIDE SEQUENCE [LARGE SCALE GENOMIC DNA]</scope>
    <source>
        <strain evidence="5 6">JC271</strain>
    </source>
</reference>
<dbReference type="SUPFAM" id="SSF52540">
    <property type="entry name" value="P-loop containing nucleoside triphosphate hydrolases"/>
    <property type="match status" value="1"/>
</dbReference>
<keyword evidence="2" id="KW-0547">Nucleotide-binding</keyword>